<proteinExistence type="predicted"/>
<feature type="transmembrane region" description="Helical" evidence="2">
    <location>
        <begin position="40"/>
        <end position="59"/>
    </location>
</feature>
<dbReference type="Proteomes" id="UP001623348">
    <property type="component" value="Unassembled WGS sequence"/>
</dbReference>
<evidence type="ECO:0000256" key="2">
    <source>
        <dbReference type="SAM" id="Phobius"/>
    </source>
</evidence>
<organism evidence="3 4">
    <name type="scientific">Grus japonensis</name>
    <name type="common">Japanese crane</name>
    <name type="synonym">Red-crowned crane</name>
    <dbReference type="NCBI Taxonomy" id="30415"/>
    <lineage>
        <taxon>Eukaryota</taxon>
        <taxon>Metazoa</taxon>
        <taxon>Chordata</taxon>
        <taxon>Craniata</taxon>
        <taxon>Vertebrata</taxon>
        <taxon>Euteleostomi</taxon>
        <taxon>Archelosauria</taxon>
        <taxon>Archosauria</taxon>
        <taxon>Dinosauria</taxon>
        <taxon>Saurischia</taxon>
        <taxon>Theropoda</taxon>
        <taxon>Coelurosauria</taxon>
        <taxon>Aves</taxon>
        <taxon>Neognathae</taxon>
        <taxon>Neoaves</taxon>
        <taxon>Gruiformes</taxon>
        <taxon>Gruidae</taxon>
        <taxon>Grus</taxon>
    </lineage>
</organism>
<evidence type="ECO:0000313" key="4">
    <source>
        <dbReference type="Proteomes" id="UP001623348"/>
    </source>
</evidence>
<evidence type="ECO:0000313" key="3">
    <source>
        <dbReference type="EMBL" id="GAB0184387.1"/>
    </source>
</evidence>
<accession>A0ABC9WJA2</accession>
<dbReference type="EMBL" id="BAAFJT010000002">
    <property type="protein sequence ID" value="GAB0184387.1"/>
    <property type="molecule type" value="Genomic_DNA"/>
</dbReference>
<sequence>MVFGHRETCQGNFPVVSGHFPLLGGQWEPRAQGNCDGNEGLLVALAIALAITLAVCATWDDVNEEKALNSGLLASATVYQFSHHKLEEVITGPGDQNRDITSTDEDGSQG</sequence>
<feature type="region of interest" description="Disordered" evidence="1">
    <location>
        <begin position="90"/>
        <end position="110"/>
    </location>
</feature>
<comment type="caution">
    <text evidence="3">The sequence shown here is derived from an EMBL/GenBank/DDBJ whole genome shotgun (WGS) entry which is preliminary data.</text>
</comment>
<keyword evidence="4" id="KW-1185">Reference proteome</keyword>
<gene>
    <name evidence="3" type="ORF">GRJ2_000904000</name>
</gene>
<dbReference type="AlphaFoldDB" id="A0ABC9WJA2"/>
<keyword evidence="2" id="KW-0472">Membrane</keyword>
<protein>
    <submittedName>
        <fullName evidence="3">Uncharacterized protein</fullName>
    </submittedName>
</protein>
<evidence type="ECO:0000256" key="1">
    <source>
        <dbReference type="SAM" id="MobiDB-lite"/>
    </source>
</evidence>
<keyword evidence="2" id="KW-1133">Transmembrane helix</keyword>
<keyword evidence="2" id="KW-0812">Transmembrane</keyword>
<name>A0ABC9WJA2_GRUJA</name>
<reference evidence="3 4" key="1">
    <citation type="submission" date="2024-06" db="EMBL/GenBank/DDBJ databases">
        <title>The draft genome of Grus japonensis, version 3.</title>
        <authorList>
            <person name="Nabeshima K."/>
            <person name="Suzuki S."/>
            <person name="Onuma M."/>
        </authorList>
    </citation>
    <scope>NUCLEOTIDE SEQUENCE [LARGE SCALE GENOMIC DNA]</scope>
    <source>
        <strain evidence="3 4">451A</strain>
    </source>
</reference>